<reference evidence="1" key="1">
    <citation type="submission" date="2023-03" db="EMBL/GenBank/DDBJ databases">
        <authorList>
            <person name="Steffen K."/>
            <person name="Cardenas P."/>
        </authorList>
    </citation>
    <scope>NUCLEOTIDE SEQUENCE</scope>
</reference>
<evidence type="ECO:0000313" key="2">
    <source>
        <dbReference type="Proteomes" id="UP001174909"/>
    </source>
</evidence>
<sequence>MPDHEIDLSDIPEITDWSGFKIAPFYRPIWKDFCLKLDEFSLNYLENGLTGGQSLDEAVNRALRAQMYRIRFPVRVQKAGKTILRVQKSPDDIAGLTDFQKKQIEILYGMPVELVASFHEVITREKIEGLGRGVKKDVRLKLDENIIDCFEERLEDGQSLVEALNQALMDHINWVSSPRGAQQEEEPAGKAGDSA</sequence>
<keyword evidence="2" id="KW-1185">Reference proteome</keyword>
<evidence type="ECO:0000313" key="1">
    <source>
        <dbReference type="EMBL" id="CAI8024531.1"/>
    </source>
</evidence>
<proteinExistence type="predicted"/>
<name>A0AA35S9Q3_GEOBA</name>
<organism evidence="1 2">
    <name type="scientific">Geodia barretti</name>
    <name type="common">Barrett's horny sponge</name>
    <dbReference type="NCBI Taxonomy" id="519541"/>
    <lineage>
        <taxon>Eukaryota</taxon>
        <taxon>Metazoa</taxon>
        <taxon>Porifera</taxon>
        <taxon>Demospongiae</taxon>
        <taxon>Heteroscleromorpha</taxon>
        <taxon>Tetractinellida</taxon>
        <taxon>Astrophorina</taxon>
        <taxon>Geodiidae</taxon>
        <taxon>Geodia</taxon>
    </lineage>
</organism>
<gene>
    <name evidence="1" type="ORF">GBAR_LOCUS14253</name>
</gene>
<comment type="caution">
    <text evidence="1">The sequence shown here is derived from an EMBL/GenBank/DDBJ whole genome shotgun (WGS) entry which is preliminary data.</text>
</comment>
<protein>
    <submittedName>
        <fullName evidence="1">Uncharacterized protein</fullName>
    </submittedName>
</protein>
<dbReference type="AlphaFoldDB" id="A0AA35S9Q3"/>
<accession>A0AA35S9Q3</accession>
<dbReference type="EMBL" id="CASHTH010002083">
    <property type="protein sequence ID" value="CAI8024531.1"/>
    <property type="molecule type" value="Genomic_DNA"/>
</dbReference>
<dbReference type="Proteomes" id="UP001174909">
    <property type="component" value="Unassembled WGS sequence"/>
</dbReference>